<feature type="domain" description="M23ase beta-sheet core" evidence="1">
    <location>
        <begin position="64"/>
        <end position="177"/>
    </location>
</feature>
<dbReference type="InterPro" id="IPR011055">
    <property type="entry name" value="Dup_hybrid_motif"/>
</dbReference>
<dbReference type="EMBL" id="QOPD01000003">
    <property type="protein sequence ID" value="RCL38425.1"/>
    <property type="molecule type" value="Genomic_DNA"/>
</dbReference>
<organism evidence="2 3">
    <name type="scientific">SAR86 cluster bacterium</name>
    <dbReference type="NCBI Taxonomy" id="2030880"/>
    <lineage>
        <taxon>Bacteria</taxon>
        <taxon>Pseudomonadati</taxon>
        <taxon>Pseudomonadota</taxon>
        <taxon>Gammaproteobacteria</taxon>
        <taxon>SAR86 cluster</taxon>
    </lineage>
</organism>
<dbReference type="PANTHER" id="PTHR21666:SF270">
    <property type="entry name" value="MUREIN HYDROLASE ACTIVATOR ENVC"/>
    <property type="match status" value="1"/>
</dbReference>
<dbReference type="GO" id="GO:0004222">
    <property type="term" value="F:metalloendopeptidase activity"/>
    <property type="evidence" value="ECO:0007669"/>
    <property type="project" value="TreeGrafter"/>
</dbReference>
<evidence type="ECO:0000313" key="3">
    <source>
        <dbReference type="Proteomes" id="UP000252147"/>
    </source>
</evidence>
<comment type="caution">
    <text evidence="2">The sequence shown here is derived from an EMBL/GenBank/DDBJ whole genome shotgun (WGS) entry which is preliminary data.</text>
</comment>
<name>A0A368BMW9_9GAMM</name>
<proteinExistence type="predicted"/>
<dbReference type="PANTHER" id="PTHR21666">
    <property type="entry name" value="PEPTIDASE-RELATED"/>
    <property type="match status" value="1"/>
</dbReference>
<dbReference type="AlphaFoldDB" id="A0A368BMW9"/>
<dbReference type="InterPro" id="IPR016047">
    <property type="entry name" value="M23ase_b-sheet_dom"/>
</dbReference>
<accession>A0A368BMW9</accession>
<gene>
    <name evidence="2" type="ORF">DBW97_02680</name>
</gene>
<dbReference type="InterPro" id="IPR050570">
    <property type="entry name" value="Cell_wall_metabolism_enzyme"/>
</dbReference>
<evidence type="ECO:0000313" key="2">
    <source>
        <dbReference type="EMBL" id="RCL38425.1"/>
    </source>
</evidence>
<protein>
    <submittedName>
        <fullName evidence="2">M23 family peptidase</fullName>
    </submittedName>
</protein>
<sequence>MFRYLLFTISFLTIPEECDYSSKEQEVAPIQTTSTALIKEDFFLNVTQYTDRLEFEGIDNSPAIHEGIDFINENRRIDDVPVYSVLAGKVVYVRKGCPEEHPFTRNNLLRECGSGWGNHVVIDHGQFFTRYAHLRPNTISVSTGEQLTKGNKIALMGNSGRSNKRHLHFEVGLKDIPFNSCDVAQSFDSVTDPKIFGF</sequence>
<reference evidence="2 3" key="1">
    <citation type="journal article" date="2018" name="Microbiome">
        <title>Fine metagenomic profile of the Mediterranean stratified and mixed water columns revealed by assembly and recruitment.</title>
        <authorList>
            <person name="Haro-Moreno J.M."/>
            <person name="Lopez-Perez M."/>
            <person name="De La Torre J.R."/>
            <person name="Picazo A."/>
            <person name="Camacho A."/>
            <person name="Rodriguez-Valera F."/>
        </authorList>
    </citation>
    <scope>NUCLEOTIDE SEQUENCE [LARGE SCALE GENOMIC DNA]</scope>
    <source>
        <strain evidence="2">MED-G83</strain>
    </source>
</reference>
<dbReference type="Proteomes" id="UP000252147">
    <property type="component" value="Unassembled WGS sequence"/>
</dbReference>
<dbReference type="Pfam" id="PF01551">
    <property type="entry name" value="Peptidase_M23"/>
    <property type="match status" value="1"/>
</dbReference>
<dbReference type="CDD" id="cd12797">
    <property type="entry name" value="M23_peptidase"/>
    <property type="match status" value="1"/>
</dbReference>
<dbReference type="SUPFAM" id="SSF51261">
    <property type="entry name" value="Duplicated hybrid motif"/>
    <property type="match status" value="1"/>
</dbReference>
<evidence type="ECO:0000259" key="1">
    <source>
        <dbReference type="Pfam" id="PF01551"/>
    </source>
</evidence>
<dbReference type="Gene3D" id="2.70.70.10">
    <property type="entry name" value="Glucose Permease (Domain IIA)"/>
    <property type="match status" value="1"/>
</dbReference>